<comment type="caution">
    <text evidence="1">The sequence shown here is derived from an EMBL/GenBank/DDBJ whole genome shotgun (WGS) entry which is preliminary data.</text>
</comment>
<dbReference type="EMBL" id="JWIO01000003">
    <property type="protein sequence ID" value="KLL12748.1"/>
    <property type="molecule type" value="Genomic_DNA"/>
</dbReference>
<dbReference type="Proteomes" id="UP000035425">
    <property type="component" value="Unassembled WGS sequence"/>
</dbReference>
<name>A0ABR5F7V2_9ACTN</name>
<evidence type="ECO:0000313" key="2">
    <source>
        <dbReference type="Proteomes" id="UP000035425"/>
    </source>
</evidence>
<protein>
    <submittedName>
        <fullName evidence="1">Uncharacterized protein</fullName>
    </submittedName>
</protein>
<gene>
    <name evidence="1" type="ORF">FrCorBMG51_03720</name>
</gene>
<organism evidence="1 2">
    <name type="scientific">Protofrankia coriariae</name>
    <dbReference type="NCBI Taxonomy" id="1562887"/>
    <lineage>
        <taxon>Bacteria</taxon>
        <taxon>Bacillati</taxon>
        <taxon>Actinomycetota</taxon>
        <taxon>Actinomycetes</taxon>
        <taxon>Frankiales</taxon>
        <taxon>Frankiaceae</taxon>
        <taxon>Protofrankia</taxon>
    </lineage>
</organism>
<proteinExistence type="predicted"/>
<accession>A0ABR5F7V2</accession>
<keyword evidence="2" id="KW-1185">Reference proteome</keyword>
<evidence type="ECO:0000313" key="1">
    <source>
        <dbReference type="EMBL" id="KLL12748.1"/>
    </source>
</evidence>
<reference evidence="1 2" key="1">
    <citation type="submission" date="2014-12" db="EMBL/GenBank/DDBJ databases">
        <title>Frankia sp. BMG5.1 draft genome.</title>
        <authorList>
            <person name="Gtari M."/>
            <person name="Ghodhbane-Gtari F."/>
            <person name="Nouioui I."/>
            <person name="Ktari A."/>
            <person name="Hezbri K."/>
            <person name="Mimouni W."/>
            <person name="Sbissi I."/>
            <person name="Ayari A."/>
            <person name="Yamanaka T."/>
            <person name="Normand P."/>
            <person name="Tisa L.S."/>
            <person name="Boudabous A."/>
        </authorList>
    </citation>
    <scope>NUCLEOTIDE SEQUENCE [LARGE SCALE GENOMIC DNA]</scope>
    <source>
        <strain evidence="1 2">BMG5.1</strain>
    </source>
</reference>
<sequence length="74" mass="8070">MPHSGEGYMQEPELPAALCDVELVDPPAWLDEVLVDADEDLSAGCLRSFASIEEFDAYARQVTADDGEALRRTA</sequence>